<dbReference type="GeneID" id="81352851"/>
<organism evidence="2 3">
    <name type="scientific">Penicillium argentinense</name>
    <dbReference type="NCBI Taxonomy" id="1131581"/>
    <lineage>
        <taxon>Eukaryota</taxon>
        <taxon>Fungi</taxon>
        <taxon>Dikarya</taxon>
        <taxon>Ascomycota</taxon>
        <taxon>Pezizomycotina</taxon>
        <taxon>Eurotiomycetes</taxon>
        <taxon>Eurotiomycetidae</taxon>
        <taxon>Eurotiales</taxon>
        <taxon>Aspergillaceae</taxon>
        <taxon>Penicillium</taxon>
    </lineage>
</organism>
<reference evidence="2" key="1">
    <citation type="submission" date="2022-11" db="EMBL/GenBank/DDBJ databases">
        <authorList>
            <person name="Petersen C."/>
        </authorList>
    </citation>
    <scope>NUCLEOTIDE SEQUENCE</scope>
    <source>
        <strain evidence="2">IBT 30761</strain>
    </source>
</reference>
<protein>
    <submittedName>
        <fullName evidence="2">Uncharacterized protein</fullName>
    </submittedName>
</protein>
<feature type="transmembrane region" description="Helical" evidence="1">
    <location>
        <begin position="84"/>
        <end position="101"/>
    </location>
</feature>
<comment type="caution">
    <text evidence="2">The sequence shown here is derived from an EMBL/GenBank/DDBJ whole genome shotgun (WGS) entry which is preliminary data.</text>
</comment>
<dbReference type="EMBL" id="JAPQKI010000002">
    <property type="protein sequence ID" value="KAJ5110843.1"/>
    <property type="molecule type" value="Genomic_DNA"/>
</dbReference>
<feature type="transmembrane region" description="Helical" evidence="1">
    <location>
        <begin position="107"/>
        <end position="125"/>
    </location>
</feature>
<proteinExistence type="predicted"/>
<accession>A0A9W9G2G5</accession>
<gene>
    <name evidence="2" type="ORF">N7532_001378</name>
</gene>
<feature type="transmembrane region" description="Helical" evidence="1">
    <location>
        <begin position="54"/>
        <end position="72"/>
    </location>
</feature>
<dbReference type="OrthoDB" id="4502040at2759"/>
<name>A0A9W9G2G5_9EURO</name>
<keyword evidence="1" id="KW-0812">Transmembrane</keyword>
<keyword evidence="3" id="KW-1185">Reference proteome</keyword>
<evidence type="ECO:0000313" key="2">
    <source>
        <dbReference type="EMBL" id="KAJ5110843.1"/>
    </source>
</evidence>
<evidence type="ECO:0000313" key="3">
    <source>
        <dbReference type="Proteomes" id="UP001149074"/>
    </source>
</evidence>
<keyword evidence="1" id="KW-1133">Transmembrane helix</keyword>
<sequence>MSFIPNTLYYASAAIHAISIPGHIMFGINEVDPAIAAIPSDSKHALGKATATTAWDMVNVLLAASALLNIQWARVTVRTAEEKLIIWATVIAGAYTGWRYYRQRSYTGLGCLWFAPWLTLGAMIYQKGLKL</sequence>
<dbReference type="RefSeq" id="XP_056478913.1">
    <property type="nucleotide sequence ID" value="XM_056613872.1"/>
</dbReference>
<dbReference type="Proteomes" id="UP001149074">
    <property type="component" value="Unassembled WGS sequence"/>
</dbReference>
<evidence type="ECO:0000256" key="1">
    <source>
        <dbReference type="SAM" id="Phobius"/>
    </source>
</evidence>
<reference evidence="2" key="2">
    <citation type="journal article" date="2023" name="IMA Fungus">
        <title>Comparative genomic study of the Penicillium genus elucidates a diverse pangenome and 15 lateral gene transfer events.</title>
        <authorList>
            <person name="Petersen C."/>
            <person name="Sorensen T."/>
            <person name="Nielsen M.R."/>
            <person name="Sondergaard T.E."/>
            <person name="Sorensen J.L."/>
            <person name="Fitzpatrick D.A."/>
            <person name="Frisvad J.C."/>
            <person name="Nielsen K.L."/>
        </authorList>
    </citation>
    <scope>NUCLEOTIDE SEQUENCE</scope>
    <source>
        <strain evidence="2">IBT 30761</strain>
    </source>
</reference>
<keyword evidence="1" id="KW-0472">Membrane</keyword>
<dbReference type="AlphaFoldDB" id="A0A9W9G2G5"/>